<dbReference type="RefSeq" id="WP_200586144.1">
    <property type="nucleotide sequence ID" value="NZ_JAEHFY010000013.1"/>
</dbReference>
<protein>
    <submittedName>
        <fullName evidence="2">Uncharacterized protein</fullName>
    </submittedName>
</protein>
<accession>A0ABS1BMB1</accession>
<proteinExistence type="predicted"/>
<sequence>MKKSLGISIIVIGVLILIGSIVLTPAVSFNPADSTNGIKAAALYFFGGLFIAGVGVVIFANSLPDYKTRNQ</sequence>
<keyword evidence="3" id="KW-1185">Reference proteome</keyword>
<keyword evidence="1" id="KW-1133">Transmembrane helix</keyword>
<evidence type="ECO:0000313" key="2">
    <source>
        <dbReference type="EMBL" id="MBK0383334.1"/>
    </source>
</evidence>
<comment type="caution">
    <text evidence="2">The sequence shown here is derived from an EMBL/GenBank/DDBJ whole genome shotgun (WGS) entry which is preliminary data.</text>
</comment>
<organism evidence="2 3">
    <name type="scientific">Pedobacter segetis</name>
    <dbReference type="NCBI Taxonomy" id="2793069"/>
    <lineage>
        <taxon>Bacteria</taxon>
        <taxon>Pseudomonadati</taxon>
        <taxon>Bacteroidota</taxon>
        <taxon>Sphingobacteriia</taxon>
        <taxon>Sphingobacteriales</taxon>
        <taxon>Sphingobacteriaceae</taxon>
        <taxon>Pedobacter</taxon>
    </lineage>
</organism>
<dbReference type="EMBL" id="JAEHFY010000013">
    <property type="protein sequence ID" value="MBK0383334.1"/>
    <property type="molecule type" value="Genomic_DNA"/>
</dbReference>
<keyword evidence="1" id="KW-0812">Transmembrane</keyword>
<feature type="transmembrane region" description="Helical" evidence="1">
    <location>
        <begin position="7"/>
        <end position="29"/>
    </location>
</feature>
<evidence type="ECO:0000313" key="3">
    <source>
        <dbReference type="Proteomes" id="UP000660024"/>
    </source>
</evidence>
<keyword evidence="1" id="KW-0472">Membrane</keyword>
<gene>
    <name evidence="2" type="ORF">I5M32_10215</name>
</gene>
<dbReference type="Proteomes" id="UP000660024">
    <property type="component" value="Unassembled WGS sequence"/>
</dbReference>
<reference evidence="2 3" key="1">
    <citation type="submission" date="2020-12" db="EMBL/GenBank/DDBJ databases">
        <title>Bacterial novel species Pedobacter sp. SD-b isolated from soil.</title>
        <authorList>
            <person name="Jung H.-Y."/>
        </authorList>
    </citation>
    <scope>NUCLEOTIDE SEQUENCE [LARGE SCALE GENOMIC DNA]</scope>
    <source>
        <strain evidence="2 3">SD-b</strain>
    </source>
</reference>
<evidence type="ECO:0000256" key="1">
    <source>
        <dbReference type="SAM" id="Phobius"/>
    </source>
</evidence>
<name>A0ABS1BMB1_9SPHI</name>
<feature type="transmembrane region" description="Helical" evidence="1">
    <location>
        <begin position="41"/>
        <end position="63"/>
    </location>
</feature>